<dbReference type="Proteomes" id="UP000001036">
    <property type="component" value="Chromosome"/>
</dbReference>
<sequence length="429" mass="48981">MKLPEKALIESPSHYDIFSLLRGSALSYMVGFYIFAFYLELHFRIPQLQSIRFQFTYGAIVGACCLVAFFTEKKYSPQLNTVTKYAFALIFFLTLYTVFSMDRASSIVIYSDRGVKFAVVAFFIYAAVRNIEDLRVIIAFMLLAWLKIGQEGFWGWFTGNLVWENQGIPRLHGSTAMFGHPNSFSGFAVGCMPFAIFLLFSVKSYLLRAALITLIFFSLIIIVTTGSRTGYVAIVIGSIYFFMKLKTGKFKVFMLVLLAGILTINLVPEHYKERFESIFTGEEKEGQSSDKRKEIIADAIEIYKTYPLGIGVNAFPYVRSQMFGRSQNTHNLYLEVLTNIGPFGFLVFILFVWHIIKRCIANIHILDKLNEPTLNDKLLVNFSKAIIGFMLMRILLGLFGMDLYEIYWWLALGLTLAVTKLTHKRIAES</sequence>
<evidence type="ECO:0000256" key="3">
    <source>
        <dbReference type="ARBA" id="ARBA00022989"/>
    </source>
</evidence>
<dbReference type="EMBL" id="CP000934">
    <property type="protein sequence ID" value="ACE83509.1"/>
    <property type="molecule type" value="Genomic_DNA"/>
</dbReference>
<feature type="transmembrane region" description="Helical" evidence="5">
    <location>
        <begin position="252"/>
        <end position="268"/>
    </location>
</feature>
<dbReference type="GO" id="GO:0016020">
    <property type="term" value="C:membrane"/>
    <property type="evidence" value="ECO:0007669"/>
    <property type="project" value="UniProtKB-SubCell"/>
</dbReference>
<evidence type="ECO:0000313" key="7">
    <source>
        <dbReference type="EMBL" id="ACE83509.1"/>
    </source>
</evidence>
<dbReference type="eggNOG" id="COG3307">
    <property type="taxonomic scope" value="Bacteria"/>
</dbReference>
<evidence type="ECO:0000256" key="4">
    <source>
        <dbReference type="ARBA" id="ARBA00023136"/>
    </source>
</evidence>
<dbReference type="PANTHER" id="PTHR37422">
    <property type="entry name" value="TEICHURONIC ACID BIOSYNTHESIS PROTEIN TUAE"/>
    <property type="match status" value="1"/>
</dbReference>
<evidence type="ECO:0000313" key="8">
    <source>
        <dbReference type="Proteomes" id="UP000001036"/>
    </source>
</evidence>
<feature type="transmembrane region" description="Helical" evidence="5">
    <location>
        <begin position="135"/>
        <end position="157"/>
    </location>
</feature>
<dbReference type="AlphaFoldDB" id="B3PF98"/>
<keyword evidence="8" id="KW-1185">Reference proteome</keyword>
<name>B3PF98_CELJU</name>
<reference evidence="7 8" key="1">
    <citation type="journal article" date="2008" name="J. Bacteriol.">
        <title>Insights into plant cell wall degradation from the genome sequence of the soil bacterium Cellvibrio japonicus.</title>
        <authorList>
            <person name="Deboy R.T."/>
            <person name="Mongodin E.F."/>
            <person name="Fouts D.E."/>
            <person name="Tailford L.E."/>
            <person name="Khouri H."/>
            <person name="Emerson J.B."/>
            <person name="Mohamoud Y."/>
            <person name="Watkins K."/>
            <person name="Henrissat B."/>
            <person name="Gilbert H.J."/>
            <person name="Nelson K.E."/>
        </authorList>
    </citation>
    <scope>NUCLEOTIDE SEQUENCE [LARGE SCALE GENOMIC DNA]</scope>
    <source>
        <strain evidence="7 8">Ueda107</strain>
    </source>
</reference>
<accession>B3PF98</accession>
<evidence type="ECO:0000256" key="2">
    <source>
        <dbReference type="ARBA" id="ARBA00022692"/>
    </source>
</evidence>
<comment type="subcellular location">
    <subcellularLocation>
        <location evidence="1">Membrane</location>
        <topology evidence="1">Multi-pass membrane protein</topology>
    </subcellularLocation>
</comment>
<keyword evidence="2 5" id="KW-0812">Transmembrane</keyword>
<keyword evidence="3 5" id="KW-1133">Transmembrane helix</keyword>
<dbReference type="RefSeq" id="WP_012488988.1">
    <property type="nucleotide sequence ID" value="NC_010995.1"/>
</dbReference>
<dbReference type="KEGG" id="cja:CJA_3412"/>
<dbReference type="InterPro" id="IPR007016">
    <property type="entry name" value="O-antigen_ligase-rel_domated"/>
</dbReference>
<dbReference type="HOGENOM" id="CLU_638878_0_0_6"/>
<feature type="transmembrane region" description="Helical" evidence="5">
    <location>
        <begin position="205"/>
        <end position="223"/>
    </location>
</feature>
<dbReference type="OrthoDB" id="5706645at2"/>
<feature type="transmembrane region" description="Helical" evidence="5">
    <location>
        <begin position="82"/>
        <end position="101"/>
    </location>
</feature>
<feature type="transmembrane region" description="Helical" evidence="5">
    <location>
        <begin position="20"/>
        <end position="39"/>
    </location>
</feature>
<proteinExistence type="predicted"/>
<gene>
    <name evidence="7" type="ordered locus">CJA_3412</name>
</gene>
<dbReference type="PANTHER" id="PTHR37422:SF21">
    <property type="entry name" value="EXOQ-LIKE PROTEIN"/>
    <property type="match status" value="1"/>
</dbReference>
<feature type="transmembrane region" description="Helical" evidence="5">
    <location>
        <begin position="332"/>
        <end position="356"/>
    </location>
</feature>
<feature type="transmembrane region" description="Helical" evidence="5">
    <location>
        <begin position="51"/>
        <end position="70"/>
    </location>
</feature>
<protein>
    <submittedName>
        <fullName evidence="7">O-antigen polymerase family protein</fullName>
    </submittedName>
</protein>
<evidence type="ECO:0000256" key="5">
    <source>
        <dbReference type="SAM" id="Phobius"/>
    </source>
</evidence>
<dbReference type="Pfam" id="PF04932">
    <property type="entry name" value="Wzy_C"/>
    <property type="match status" value="1"/>
</dbReference>
<dbReference type="STRING" id="498211.CJA_3412"/>
<evidence type="ECO:0000259" key="6">
    <source>
        <dbReference type="Pfam" id="PF04932"/>
    </source>
</evidence>
<feature type="transmembrane region" description="Helical" evidence="5">
    <location>
        <begin position="229"/>
        <end position="245"/>
    </location>
</feature>
<organism evidence="7 8">
    <name type="scientific">Cellvibrio japonicus (strain Ueda107)</name>
    <name type="common">Pseudomonas fluorescens subsp. cellulosa</name>
    <dbReference type="NCBI Taxonomy" id="498211"/>
    <lineage>
        <taxon>Bacteria</taxon>
        <taxon>Pseudomonadati</taxon>
        <taxon>Pseudomonadota</taxon>
        <taxon>Gammaproteobacteria</taxon>
        <taxon>Cellvibrionales</taxon>
        <taxon>Cellvibrionaceae</taxon>
        <taxon>Cellvibrio</taxon>
    </lineage>
</organism>
<evidence type="ECO:0000256" key="1">
    <source>
        <dbReference type="ARBA" id="ARBA00004141"/>
    </source>
</evidence>
<feature type="domain" description="O-antigen ligase-related" evidence="6">
    <location>
        <begin position="214"/>
        <end position="349"/>
    </location>
</feature>
<feature type="transmembrane region" description="Helical" evidence="5">
    <location>
        <begin position="177"/>
        <end position="200"/>
    </location>
</feature>
<keyword evidence="4 5" id="KW-0472">Membrane</keyword>
<dbReference type="InterPro" id="IPR051533">
    <property type="entry name" value="WaaL-like"/>
</dbReference>